<sequence>MAVRDFKNFFKRRGRFVRQIRNDKKTFQRSRNDKNGKSDRKCFRCGDSNHLIRECPKPPKDKNQRVFVGGFWSDSGEEDDENVNNETLLVAQALSEAYNEGNVIFDSNLRGNITGKGQICDNKCRLTFFEHDSEITKYGKIIAYMELVRNLPKLKFDQHFCDAWKIGKQAHTSHKAKNIVSTTRCIRLLHMDLFGPSAVWSYGGNRYTLVIVDDYSRHESIRIQLAYACALDFKLFQMDVNSAFLNGFINEEGASSLLTSGHLTSWYGVLTDGPYQTNPHSPNDIILSIRIDREGQVRQIRHEKEIDVHEYQILTREIVPTFKPLKEIIQENVFCLGGTSRASTPSPIRYVNSLTNEVPQVFLNPPNIDPYLEPFYTRQTKIINLQVQIQNVHRGGLRSIKKGLRNLWRNIKK</sequence>
<proteinExistence type="predicted"/>
<protein>
    <submittedName>
        <fullName evidence="3">Retrovirus-related Pol polyprotein from transposon TNT 1-94</fullName>
    </submittedName>
</protein>
<reference evidence="3" key="1">
    <citation type="journal article" date="2019" name="Sci. Rep.">
        <title>Draft genome of Tanacetum cinerariifolium, the natural source of mosquito coil.</title>
        <authorList>
            <person name="Yamashiro T."/>
            <person name="Shiraishi A."/>
            <person name="Satake H."/>
            <person name="Nakayama K."/>
        </authorList>
    </citation>
    <scope>NUCLEOTIDE SEQUENCE</scope>
</reference>
<dbReference type="InterPro" id="IPR036875">
    <property type="entry name" value="Znf_CCHC_sf"/>
</dbReference>
<comment type="caution">
    <text evidence="3">The sequence shown here is derived from an EMBL/GenBank/DDBJ whole genome shotgun (WGS) entry which is preliminary data.</text>
</comment>
<dbReference type="PROSITE" id="PS50158">
    <property type="entry name" value="ZF_CCHC"/>
    <property type="match status" value="1"/>
</dbReference>
<dbReference type="InterPro" id="IPR039537">
    <property type="entry name" value="Retrotran_Ty1/copia-like"/>
</dbReference>
<dbReference type="Pfam" id="PF00098">
    <property type="entry name" value="zf-CCHC"/>
    <property type="match status" value="1"/>
</dbReference>
<keyword evidence="1" id="KW-0863">Zinc-finger</keyword>
<accession>A0A6L2LSN1</accession>
<evidence type="ECO:0000259" key="2">
    <source>
        <dbReference type="PROSITE" id="PS50158"/>
    </source>
</evidence>
<evidence type="ECO:0000313" key="3">
    <source>
        <dbReference type="EMBL" id="GEU64821.1"/>
    </source>
</evidence>
<dbReference type="PANTHER" id="PTHR42648:SF32">
    <property type="entry name" value="RIBONUCLEASE H-LIKE DOMAIN, GAG-PRE-INTEGRASE DOMAIN PROTEIN-RELATED"/>
    <property type="match status" value="1"/>
</dbReference>
<name>A0A6L2LSN1_TANCI</name>
<dbReference type="PANTHER" id="PTHR42648">
    <property type="entry name" value="TRANSPOSASE, PUTATIVE-RELATED"/>
    <property type="match status" value="1"/>
</dbReference>
<dbReference type="InterPro" id="IPR001878">
    <property type="entry name" value="Znf_CCHC"/>
</dbReference>
<dbReference type="SMART" id="SM00343">
    <property type="entry name" value="ZnF_C2HC"/>
    <property type="match status" value="1"/>
</dbReference>
<dbReference type="GO" id="GO:0008270">
    <property type="term" value="F:zinc ion binding"/>
    <property type="evidence" value="ECO:0007669"/>
    <property type="project" value="UniProtKB-KW"/>
</dbReference>
<keyword evidence="1" id="KW-0479">Metal-binding</keyword>
<evidence type="ECO:0000256" key="1">
    <source>
        <dbReference type="PROSITE-ProRule" id="PRU00047"/>
    </source>
</evidence>
<dbReference type="EMBL" id="BKCJ010005085">
    <property type="protein sequence ID" value="GEU64821.1"/>
    <property type="molecule type" value="Genomic_DNA"/>
</dbReference>
<dbReference type="SUPFAM" id="SSF57756">
    <property type="entry name" value="Retrovirus zinc finger-like domains"/>
    <property type="match status" value="1"/>
</dbReference>
<organism evidence="3">
    <name type="scientific">Tanacetum cinerariifolium</name>
    <name type="common">Dalmatian daisy</name>
    <name type="synonym">Chrysanthemum cinerariifolium</name>
    <dbReference type="NCBI Taxonomy" id="118510"/>
    <lineage>
        <taxon>Eukaryota</taxon>
        <taxon>Viridiplantae</taxon>
        <taxon>Streptophyta</taxon>
        <taxon>Embryophyta</taxon>
        <taxon>Tracheophyta</taxon>
        <taxon>Spermatophyta</taxon>
        <taxon>Magnoliopsida</taxon>
        <taxon>eudicotyledons</taxon>
        <taxon>Gunneridae</taxon>
        <taxon>Pentapetalae</taxon>
        <taxon>asterids</taxon>
        <taxon>campanulids</taxon>
        <taxon>Asterales</taxon>
        <taxon>Asteraceae</taxon>
        <taxon>Asteroideae</taxon>
        <taxon>Anthemideae</taxon>
        <taxon>Anthemidinae</taxon>
        <taxon>Tanacetum</taxon>
    </lineage>
</organism>
<feature type="domain" description="CCHC-type" evidence="2">
    <location>
        <begin position="40"/>
        <end position="57"/>
    </location>
</feature>
<dbReference type="GO" id="GO:0003676">
    <property type="term" value="F:nucleic acid binding"/>
    <property type="evidence" value="ECO:0007669"/>
    <property type="project" value="InterPro"/>
</dbReference>
<dbReference type="Gene3D" id="4.10.60.10">
    <property type="entry name" value="Zinc finger, CCHC-type"/>
    <property type="match status" value="1"/>
</dbReference>
<dbReference type="AlphaFoldDB" id="A0A6L2LSN1"/>
<keyword evidence="1" id="KW-0862">Zinc</keyword>
<gene>
    <name evidence="3" type="ORF">Tci_036799</name>
</gene>